<dbReference type="InParanoid" id="D2VGG1"/>
<dbReference type="GeneID" id="8850093"/>
<dbReference type="Pfam" id="PF00514">
    <property type="entry name" value="Arm"/>
    <property type="match status" value="1"/>
</dbReference>
<protein>
    <submittedName>
        <fullName evidence="5">Predicted protein</fullName>
    </submittedName>
</protein>
<evidence type="ECO:0000256" key="1">
    <source>
        <dbReference type="ARBA" id="ARBA00010394"/>
    </source>
</evidence>
<evidence type="ECO:0000256" key="2">
    <source>
        <dbReference type="ARBA" id="ARBA00022448"/>
    </source>
</evidence>
<keyword evidence="3" id="KW-0653">Protein transport</keyword>
<dbReference type="STRING" id="5762.D2VGG1"/>
<keyword evidence="2" id="KW-0813">Transport</keyword>
<accession>D2VGG1</accession>
<keyword evidence="6" id="KW-1185">Reference proteome</keyword>
<dbReference type="OrthoDB" id="29145at2759"/>
<dbReference type="SUPFAM" id="SSF48371">
    <property type="entry name" value="ARM repeat"/>
    <property type="match status" value="1"/>
</dbReference>
<feature type="region of interest" description="Disordered" evidence="4">
    <location>
        <begin position="558"/>
        <end position="578"/>
    </location>
</feature>
<dbReference type="InterPro" id="IPR016024">
    <property type="entry name" value="ARM-type_fold"/>
</dbReference>
<dbReference type="AlphaFoldDB" id="D2VGG1"/>
<dbReference type="GO" id="GO:0015031">
    <property type="term" value="P:protein transport"/>
    <property type="evidence" value="ECO:0007669"/>
    <property type="project" value="UniProtKB-KW"/>
</dbReference>
<dbReference type="VEuPathDB" id="AmoebaDB:NAEGRDRAFT_67964"/>
<dbReference type="eggNOG" id="KOG0166">
    <property type="taxonomic scope" value="Eukaryota"/>
</dbReference>
<organism evidence="6">
    <name type="scientific">Naegleria gruberi</name>
    <name type="common">Amoeba</name>
    <dbReference type="NCBI Taxonomy" id="5762"/>
    <lineage>
        <taxon>Eukaryota</taxon>
        <taxon>Discoba</taxon>
        <taxon>Heterolobosea</taxon>
        <taxon>Tetramitia</taxon>
        <taxon>Eutetramitia</taxon>
        <taxon>Vahlkampfiidae</taxon>
        <taxon>Naegleria</taxon>
    </lineage>
</organism>
<dbReference type="RefSeq" id="XP_002676803.1">
    <property type="nucleotide sequence ID" value="XM_002676757.1"/>
</dbReference>
<feature type="compositionally biased region" description="Polar residues" evidence="4">
    <location>
        <begin position="567"/>
        <end position="578"/>
    </location>
</feature>
<dbReference type="Proteomes" id="UP000006671">
    <property type="component" value="Unassembled WGS sequence"/>
</dbReference>
<dbReference type="OMA" id="WSLANIT"/>
<reference evidence="5 6" key="1">
    <citation type="journal article" date="2010" name="Cell">
        <title>The genome of Naegleria gruberi illuminates early eukaryotic versatility.</title>
        <authorList>
            <person name="Fritz-Laylin L.K."/>
            <person name="Prochnik S.E."/>
            <person name="Ginger M.L."/>
            <person name="Dacks J.B."/>
            <person name="Carpenter M.L."/>
            <person name="Field M.C."/>
            <person name="Kuo A."/>
            <person name="Paredez A."/>
            <person name="Chapman J."/>
            <person name="Pham J."/>
            <person name="Shu S."/>
            <person name="Neupane R."/>
            <person name="Cipriano M."/>
            <person name="Mancuso J."/>
            <person name="Tu H."/>
            <person name="Salamov A."/>
            <person name="Lindquist E."/>
            <person name="Shapiro H."/>
            <person name="Lucas S."/>
            <person name="Grigoriev I.V."/>
            <person name="Cande W.Z."/>
            <person name="Fulton C."/>
            <person name="Rokhsar D.S."/>
            <person name="Dawson S.C."/>
        </authorList>
    </citation>
    <scope>NUCLEOTIDE SEQUENCE [LARGE SCALE GENOMIC DNA]</scope>
    <source>
        <strain evidence="5 6">NEG-M</strain>
    </source>
</reference>
<dbReference type="InterPro" id="IPR000225">
    <property type="entry name" value="Armadillo"/>
</dbReference>
<evidence type="ECO:0000313" key="5">
    <source>
        <dbReference type="EMBL" id="EFC44059.1"/>
    </source>
</evidence>
<comment type="similarity">
    <text evidence="1">Belongs to the importin alpha family.</text>
</comment>
<dbReference type="KEGG" id="ngr:NAEGRDRAFT_67964"/>
<evidence type="ECO:0000256" key="4">
    <source>
        <dbReference type="SAM" id="MobiDB-lite"/>
    </source>
</evidence>
<dbReference type="PANTHER" id="PTHR23316">
    <property type="entry name" value="IMPORTIN ALPHA"/>
    <property type="match status" value="1"/>
</dbReference>
<dbReference type="Gene3D" id="1.25.10.10">
    <property type="entry name" value="Leucine-rich Repeat Variant"/>
    <property type="match status" value="1"/>
</dbReference>
<proteinExistence type="inferred from homology"/>
<dbReference type="EMBL" id="GG738870">
    <property type="protein sequence ID" value="EFC44059.1"/>
    <property type="molecule type" value="Genomic_DNA"/>
</dbReference>
<gene>
    <name evidence="5" type="ORF">NAEGRDRAFT_67964</name>
</gene>
<name>D2VGG1_NAEGR</name>
<evidence type="ECO:0000256" key="3">
    <source>
        <dbReference type="ARBA" id="ARBA00022927"/>
    </source>
</evidence>
<sequence>MKSLPNNNNEDDNDDDKSFKKDQLTRQLIASLRINKTRHKTSSTRRRAIPITEYRPKIMSIAEKINRFRPIFRDLMADLTDSSSVFEHVLELMVIIRKLVSFENNPPLDEVVKGGLVPFSFQILYFGIVREYLREYKNRQDPLKIVALWRNLVFESSWILTNIASGSYEHTISVISYKDEEITSLNAVQTLLMLLHCEPPEIKQQALWNLANITGDNTESRDLVLHTLVPITMQGAKNYFPCLKEDCDNLDKVGESEKISSLKLIYNVYQSVKNNGIISMIRIISWTFSNFFRAKPINMDEDSLEMITDVMKELALTSEDVDVLSDTLWGITYGTESNIPKIFESFLDDKLICKLIDNVINEKDVRNIELPSLRILGNFTRMEYDAVTQQVIDQPEFFKCLSRSMQSDKFSMKKEALYVMSNIAAGTPAQSARLVDIDIASILLLVYSADFHNRNGYSLKKEATWVLSNMLSTKDPKSYEHIIQRQELIKHLFLFTQDVHLEQEIVDAALQPIFENIAKIMPFEEYVQFYERYSKEYCHILVQYPKLMISPQELQRSNTTTTSSTSIQFYNATNPQPE</sequence>
<evidence type="ECO:0000313" key="6">
    <source>
        <dbReference type="Proteomes" id="UP000006671"/>
    </source>
</evidence>
<dbReference type="InterPro" id="IPR011989">
    <property type="entry name" value="ARM-like"/>
</dbReference>